<comment type="caution">
    <text evidence="3">The sequence shown here is derived from an EMBL/GenBank/DDBJ whole genome shotgun (WGS) entry which is preliminary data.</text>
</comment>
<proteinExistence type="predicted"/>
<name>A0A179I4J3_CORDF</name>
<evidence type="ECO:0000313" key="3">
    <source>
        <dbReference type="EMBL" id="OAQ96811.1"/>
    </source>
</evidence>
<sequence>MAAEQLSGTHGIRSLTDNDAVFRAFDSYPWTKDKAFMVTFSALIPSLPAYPMAFAEMIKLLQEGKEVPGIRQIPNTIIRNAAVKPVGARTAPRKPWEKDAPSPSDDTYRLAALDTEFPPVEPTSEQPEPATA</sequence>
<dbReference type="Pfam" id="PF17733">
    <property type="entry name" value="KPWE_dom"/>
    <property type="match status" value="1"/>
</dbReference>
<evidence type="ECO:0000259" key="2">
    <source>
        <dbReference type="Pfam" id="PF17733"/>
    </source>
</evidence>
<evidence type="ECO:0000256" key="1">
    <source>
        <dbReference type="SAM" id="MobiDB-lite"/>
    </source>
</evidence>
<dbReference type="InterPro" id="IPR040554">
    <property type="entry name" value="KPWE_PEX14_dom"/>
</dbReference>
<protein>
    <recommendedName>
        <fullName evidence="2">Peroxisomal membrane protein PEX14-like KPWE domain-containing protein</fullName>
    </recommendedName>
</protein>
<dbReference type="AlphaFoldDB" id="A0A179I4J3"/>
<dbReference type="OrthoDB" id="9936937at2759"/>
<organism evidence="3 4">
    <name type="scientific">Cordyceps confragosa</name>
    <name type="common">Lecanicillium lecanii</name>
    <dbReference type="NCBI Taxonomy" id="2714763"/>
    <lineage>
        <taxon>Eukaryota</taxon>
        <taxon>Fungi</taxon>
        <taxon>Dikarya</taxon>
        <taxon>Ascomycota</taxon>
        <taxon>Pezizomycotina</taxon>
        <taxon>Sordariomycetes</taxon>
        <taxon>Hypocreomycetidae</taxon>
        <taxon>Hypocreales</taxon>
        <taxon>Cordycipitaceae</taxon>
        <taxon>Akanthomyces</taxon>
    </lineage>
</organism>
<dbReference type="PANTHER" id="PTHR36855:SF1">
    <property type="entry name" value="PEROXISOME MEMBRANE ANCHOR PROTEIN PEX14P N-TERMINAL DOMAIN-CONTAINING PROTEIN"/>
    <property type="match status" value="1"/>
</dbReference>
<reference evidence="3 4" key="1">
    <citation type="submission" date="2016-03" db="EMBL/GenBank/DDBJ databases">
        <title>Fine-scale spatial genetic structure of a fungal parasite of coffee scale insects.</title>
        <authorList>
            <person name="Jackson D."/>
            <person name="Zemenick K.A."/>
            <person name="Malloure B."/>
            <person name="Quandt C.A."/>
            <person name="James T.Y."/>
        </authorList>
    </citation>
    <scope>NUCLEOTIDE SEQUENCE [LARGE SCALE GENOMIC DNA]</scope>
    <source>
        <strain evidence="3 4">UM487</strain>
    </source>
</reference>
<evidence type="ECO:0000313" key="4">
    <source>
        <dbReference type="Proteomes" id="UP000243081"/>
    </source>
</evidence>
<dbReference type="PANTHER" id="PTHR36855">
    <property type="entry name" value="CHROMOSOME 10, WHOLE GENOME SHOTGUN SEQUENCE"/>
    <property type="match status" value="1"/>
</dbReference>
<feature type="region of interest" description="Disordered" evidence="1">
    <location>
        <begin position="86"/>
        <end position="132"/>
    </location>
</feature>
<gene>
    <name evidence="3" type="ORF">LLEC1_01105</name>
</gene>
<feature type="domain" description="Peroxisomal membrane protein PEX14-like KPWE" evidence="2">
    <location>
        <begin position="50"/>
        <end position="98"/>
    </location>
</feature>
<keyword evidence="4" id="KW-1185">Reference proteome</keyword>
<dbReference type="Proteomes" id="UP000243081">
    <property type="component" value="Unassembled WGS sequence"/>
</dbReference>
<accession>A0A179I4J3</accession>
<dbReference type="EMBL" id="LUKN01003878">
    <property type="protein sequence ID" value="OAQ96811.1"/>
    <property type="molecule type" value="Genomic_DNA"/>
</dbReference>